<dbReference type="Proteomes" id="UP000054010">
    <property type="component" value="Unassembled WGS sequence"/>
</dbReference>
<sequence length="328" mass="36312">MGRSPKVSMTHYILRRILIAIPTLLLISMVIFAVLALAPGDPLAEFALNPAIPEATRELIRIQFGLDQPWPIRYLKWLIALLRGDWGFSFASKSPVIDLIWQRLPQTLVVVGSAHLIGIILAIPIGIISAIKQYSLFDTIATMLALIGLSLPSFFIGIIAMLVFAVNLKWFPLVYSTTLEVRDLASLGQQVRQMFLPVLVLVVQQTGAIARFMRAAMLDNLSQDYVRTARAKGLREWIVVLRHLLPNSLIPVVTLVALSMPSIFSGAIITETLFRVNGIGALLISSINTNDTPVVMAITFIFAVLTVIFNLIADILYAILDPRVRYVD</sequence>
<comment type="caution">
    <text evidence="9">The sequence shown here is derived from an EMBL/GenBank/DDBJ whole genome shotgun (WGS) entry which is preliminary data.</text>
</comment>
<proteinExistence type="inferred from homology"/>
<organism evidence="9 10">
    <name type="scientific">Oscillochloris trichoides DG-6</name>
    <dbReference type="NCBI Taxonomy" id="765420"/>
    <lineage>
        <taxon>Bacteria</taxon>
        <taxon>Bacillati</taxon>
        <taxon>Chloroflexota</taxon>
        <taxon>Chloroflexia</taxon>
        <taxon>Chloroflexales</taxon>
        <taxon>Chloroflexineae</taxon>
        <taxon>Oscillochloridaceae</taxon>
        <taxon>Oscillochloris</taxon>
    </lineage>
</organism>
<dbReference type="PANTHER" id="PTHR30465">
    <property type="entry name" value="INNER MEMBRANE ABC TRANSPORTER"/>
    <property type="match status" value="1"/>
</dbReference>
<keyword evidence="2 7" id="KW-0813">Transport</keyword>
<dbReference type="Pfam" id="PF00528">
    <property type="entry name" value="BPD_transp_1"/>
    <property type="match status" value="1"/>
</dbReference>
<evidence type="ECO:0000256" key="5">
    <source>
        <dbReference type="ARBA" id="ARBA00022989"/>
    </source>
</evidence>
<evidence type="ECO:0000313" key="10">
    <source>
        <dbReference type="Proteomes" id="UP000054010"/>
    </source>
</evidence>
<evidence type="ECO:0000256" key="7">
    <source>
        <dbReference type="RuleBase" id="RU363032"/>
    </source>
</evidence>
<dbReference type="STRING" id="765420.OSCT_2533"/>
<keyword evidence="4 7" id="KW-0812">Transmembrane</keyword>
<evidence type="ECO:0000259" key="8">
    <source>
        <dbReference type="PROSITE" id="PS50928"/>
    </source>
</evidence>
<comment type="similarity">
    <text evidence="7">Belongs to the binding-protein-dependent transport system permease family.</text>
</comment>
<feature type="transmembrane region" description="Helical" evidence="7">
    <location>
        <begin position="249"/>
        <end position="274"/>
    </location>
</feature>
<feature type="transmembrane region" description="Helical" evidence="7">
    <location>
        <begin position="194"/>
        <end position="213"/>
    </location>
</feature>
<feature type="transmembrane region" description="Helical" evidence="7">
    <location>
        <begin position="143"/>
        <end position="166"/>
    </location>
</feature>
<dbReference type="Pfam" id="PF19300">
    <property type="entry name" value="BPD_transp_1_N"/>
    <property type="match status" value="1"/>
</dbReference>
<evidence type="ECO:0000256" key="6">
    <source>
        <dbReference type="ARBA" id="ARBA00023136"/>
    </source>
</evidence>
<dbReference type="GO" id="GO:0055085">
    <property type="term" value="P:transmembrane transport"/>
    <property type="evidence" value="ECO:0007669"/>
    <property type="project" value="InterPro"/>
</dbReference>
<protein>
    <submittedName>
        <fullName evidence="9">Binding-protein-dependent transport systems inner membrane component</fullName>
    </submittedName>
</protein>
<dbReference type="InterPro" id="IPR045621">
    <property type="entry name" value="BPD_transp_1_N"/>
</dbReference>
<comment type="subcellular location">
    <subcellularLocation>
        <location evidence="1 7">Cell membrane</location>
        <topology evidence="1 7">Multi-pass membrane protein</topology>
    </subcellularLocation>
</comment>
<dbReference type="InterPro" id="IPR035906">
    <property type="entry name" value="MetI-like_sf"/>
</dbReference>
<evidence type="ECO:0000256" key="4">
    <source>
        <dbReference type="ARBA" id="ARBA00022692"/>
    </source>
</evidence>
<feature type="transmembrane region" description="Helical" evidence="7">
    <location>
        <begin position="108"/>
        <end position="131"/>
    </location>
</feature>
<dbReference type="PROSITE" id="PS50928">
    <property type="entry name" value="ABC_TM1"/>
    <property type="match status" value="1"/>
</dbReference>
<accession>E1IGT2</accession>
<feature type="domain" description="ABC transmembrane type-1" evidence="8">
    <location>
        <begin position="104"/>
        <end position="313"/>
    </location>
</feature>
<feature type="transmembrane region" description="Helical" evidence="7">
    <location>
        <begin position="294"/>
        <end position="320"/>
    </location>
</feature>
<dbReference type="HOGENOM" id="CLU_036879_1_2_0"/>
<dbReference type="AlphaFoldDB" id="E1IGT2"/>
<feature type="transmembrane region" description="Helical" evidence="7">
    <location>
        <begin position="12"/>
        <end position="38"/>
    </location>
</feature>
<evidence type="ECO:0000313" key="9">
    <source>
        <dbReference type="EMBL" id="EFO79608.1"/>
    </source>
</evidence>
<dbReference type="CDD" id="cd06261">
    <property type="entry name" value="TM_PBP2"/>
    <property type="match status" value="1"/>
</dbReference>
<keyword evidence="3" id="KW-1003">Cell membrane</keyword>
<dbReference type="eggNOG" id="COG0601">
    <property type="taxonomic scope" value="Bacteria"/>
</dbReference>
<dbReference type="InterPro" id="IPR000515">
    <property type="entry name" value="MetI-like"/>
</dbReference>
<gene>
    <name evidence="9" type="ORF">OSCT_2533</name>
</gene>
<name>E1IGT2_9CHLR</name>
<dbReference type="Gene3D" id="1.10.3720.10">
    <property type="entry name" value="MetI-like"/>
    <property type="match status" value="1"/>
</dbReference>
<evidence type="ECO:0000256" key="2">
    <source>
        <dbReference type="ARBA" id="ARBA00022448"/>
    </source>
</evidence>
<dbReference type="SUPFAM" id="SSF161098">
    <property type="entry name" value="MetI-like"/>
    <property type="match status" value="1"/>
</dbReference>
<dbReference type="PANTHER" id="PTHR30465:SF97">
    <property type="entry name" value="OPPB IN A BINDING PROTEIN-DEPENDENT TRANSPORT SYSTEM"/>
    <property type="match status" value="1"/>
</dbReference>
<dbReference type="GO" id="GO:0005886">
    <property type="term" value="C:plasma membrane"/>
    <property type="evidence" value="ECO:0007669"/>
    <property type="project" value="UniProtKB-SubCell"/>
</dbReference>
<evidence type="ECO:0000256" key="1">
    <source>
        <dbReference type="ARBA" id="ARBA00004651"/>
    </source>
</evidence>
<keyword evidence="10" id="KW-1185">Reference proteome</keyword>
<reference evidence="9 10" key="1">
    <citation type="journal article" date="2011" name="J. Bacteriol.">
        <title>Draft genome sequence of the anoxygenic filamentous phototrophic bacterium Oscillochloris trichoides subsp. DG-6.</title>
        <authorList>
            <person name="Kuznetsov B.B."/>
            <person name="Ivanovsky R.N."/>
            <person name="Keppen O.I."/>
            <person name="Sukhacheva M.V."/>
            <person name="Bumazhkin B.K."/>
            <person name="Patutina E.O."/>
            <person name="Beletsky A.V."/>
            <person name="Mardanov A.V."/>
            <person name="Baslerov R.V."/>
            <person name="Panteleeva A.N."/>
            <person name="Kolganova T.V."/>
            <person name="Ravin N.V."/>
            <person name="Skryabin K.G."/>
        </authorList>
    </citation>
    <scope>NUCLEOTIDE SEQUENCE [LARGE SCALE GENOMIC DNA]</scope>
    <source>
        <strain evidence="9 10">DG-6</strain>
    </source>
</reference>
<dbReference type="EMBL" id="ADVR01000111">
    <property type="protein sequence ID" value="EFO79608.1"/>
    <property type="molecule type" value="Genomic_DNA"/>
</dbReference>
<evidence type="ECO:0000256" key="3">
    <source>
        <dbReference type="ARBA" id="ARBA00022475"/>
    </source>
</evidence>
<keyword evidence="6 7" id="KW-0472">Membrane</keyword>
<keyword evidence="5 7" id="KW-1133">Transmembrane helix</keyword>